<proteinExistence type="predicted"/>
<gene>
    <name evidence="2" type="ORF">FRX31_009002</name>
</gene>
<dbReference type="PANTHER" id="PTHR47527:SF3">
    <property type="entry name" value="RING_FYVE_PHD ZINC FINGER SUPERFAMILY PROTEIN"/>
    <property type="match status" value="1"/>
</dbReference>
<dbReference type="GO" id="GO:0003682">
    <property type="term" value="F:chromatin binding"/>
    <property type="evidence" value="ECO:0007669"/>
    <property type="project" value="InterPro"/>
</dbReference>
<organism evidence="2 3">
    <name type="scientific">Thalictrum thalictroides</name>
    <name type="common">Rue-anemone</name>
    <name type="synonym">Anemone thalictroides</name>
    <dbReference type="NCBI Taxonomy" id="46969"/>
    <lineage>
        <taxon>Eukaryota</taxon>
        <taxon>Viridiplantae</taxon>
        <taxon>Streptophyta</taxon>
        <taxon>Embryophyta</taxon>
        <taxon>Tracheophyta</taxon>
        <taxon>Spermatophyta</taxon>
        <taxon>Magnoliopsida</taxon>
        <taxon>Ranunculales</taxon>
        <taxon>Ranunculaceae</taxon>
        <taxon>Thalictroideae</taxon>
        <taxon>Thalictrum</taxon>
    </lineage>
</organism>
<keyword evidence="3" id="KW-1185">Reference proteome</keyword>
<dbReference type="PANTHER" id="PTHR47527">
    <property type="entry name" value="RING/FYVE/PHD ZINC FINGER SUPERFAMILY PROTEIN"/>
    <property type="match status" value="1"/>
</dbReference>
<reference evidence="2 3" key="1">
    <citation type="submission" date="2020-06" db="EMBL/GenBank/DDBJ databases">
        <title>Transcriptomic and genomic resources for Thalictrum thalictroides and T. hernandezii: Facilitating candidate gene discovery in an emerging model plant lineage.</title>
        <authorList>
            <person name="Arias T."/>
            <person name="Riano-Pachon D.M."/>
            <person name="Di Stilio V.S."/>
        </authorList>
    </citation>
    <scope>NUCLEOTIDE SEQUENCE [LARGE SCALE GENOMIC DNA]</scope>
    <source>
        <strain evidence="3">cv. WT478/WT964</strain>
        <tissue evidence="2">Leaves</tissue>
    </source>
</reference>
<evidence type="ECO:0000313" key="3">
    <source>
        <dbReference type="Proteomes" id="UP000554482"/>
    </source>
</evidence>
<feature type="non-terminal residue" evidence="2">
    <location>
        <position position="85"/>
    </location>
</feature>
<evidence type="ECO:0000259" key="1">
    <source>
        <dbReference type="PROSITE" id="PS51038"/>
    </source>
</evidence>
<feature type="non-terminal residue" evidence="2">
    <location>
        <position position="1"/>
    </location>
</feature>
<dbReference type="InterPro" id="IPR001025">
    <property type="entry name" value="BAH_dom"/>
</dbReference>
<accession>A0A7J6WVH7</accession>
<dbReference type="EMBL" id="JABWDY010009481">
    <property type="protein sequence ID" value="KAF5201411.1"/>
    <property type="molecule type" value="Genomic_DNA"/>
</dbReference>
<comment type="caution">
    <text evidence="2">The sequence shown here is derived from an EMBL/GenBank/DDBJ whole genome shotgun (WGS) entry which is preliminary data.</text>
</comment>
<feature type="domain" description="BAH" evidence="1">
    <location>
        <begin position="1"/>
        <end position="85"/>
    </location>
</feature>
<dbReference type="Gene3D" id="2.30.30.490">
    <property type="match status" value="1"/>
</dbReference>
<dbReference type="Proteomes" id="UP000554482">
    <property type="component" value="Unassembled WGS sequence"/>
</dbReference>
<dbReference type="Pfam" id="PF01426">
    <property type="entry name" value="BAH"/>
    <property type="match status" value="1"/>
</dbReference>
<dbReference type="PROSITE" id="PS51038">
    <property type="entry name" value="BAH"/>
    <property type="match status" value="1"/>
</dbReference>
<dbReference type="AlphaFoldDB" id="A0A7J6WVH7"/>
<evidence type="ECO:0000313" key="2">
    <source>
        <dbReference type="EMBL" id="KAF5201411.1"/>
    </source>
</evidence>
<dbReference type="InterPro" id="IPR043151">
    <property type="entry name" value="BAH_sf"/>
</dbReference>
<dbReference type="OrthoDB" id="787137at2759"/>
<protein>
    <submittedName>
        <fullName evidence="2">Phd finger protein</fullName>
    </submittedName>
</protein>
<sequence length="85" mass="9410">ALWEDTKTGSKWAIVNSCYFPADLPEVVGRPCSPESNEVYESNHGSTVRAGLVQGTCEVLPPNKFKEESERRIHSDNGSQPLFLC</sequence>
<name>A0A7J6WVH7_THATH</name>